<proteinExistence type="predicted"/>
<dbReference type="AlphaFoldDB" id="A0A848QVR9"/>
<organism evidence="1 2">
    <name type="scientific">Phocaeicola vulgatus</name>
    <name type="common">Bacteroides vulgatus</name>
    <dbReference type="NCBI Taxonomy" id="821"/>
    <lineage>
        <taxon>Bacteria</taxon>
        <taxon>Pseudomonadati</taxon>
        <taxon>Bacteroidota</taxon>
        <taxon>Bacteroidia</taxon>
        <taxon>Bacteroidales</taxon>
        <taxon>Bacteroidaceae</taxon>
        <taxon>Phocaeicola</taxon>
    </lineage>
</organism>
<dbReference type="RefSeq" id="WP_172769924.1">
    <property type="nucleotide sequence ID" value="NZ_JABDSI010000095.1"/>
</dbReference>
<name>A0A848QVR9_PHOVU</name>
<dbReference type="Proteomes" id="UP000583639">
    <property type="component" value="Unassembled WGS sequence"/>
</dbReference>
<gene>
    <name evidence="1" type="ORF">HKQ55_06305</name>
</gene>
<comment type="caution">
    <text evidence="1">The sequence shown here is derived from an EMBL/GenBank/DDBJ whole genome shotgun (WGS) entry which is preliminary data.</text>
</comment>
<sequence>MYQRKESAKNTYYPSFLCMEVDTPDYLDALMRIPFDERTEAAFLHEYIHYLQDLTTVSGNARIETIVDQVKWIVGDVARHKNKLKLPLDPNDTWAYNMKPNASSLKLCKGDFKVKNKSGKDITPNIVTPVSFSLVNVTINLANGTHVKGGAQAIFIFQDKNGTEYKYAVGELAISESMAYLIENHIYTDVLAKGGDCPYMVVQKVTEYKLGRMLDDLSLIAICDICLMYSLPGNALYYLLEELQTISCQITPALIYLIGLGPTIGNRFGRNMPWICEYMKTNSLAKKQMCDYFTHPYWEQIETIIGRTFDDVLAYRTKRPTLFLDIACGGRLFRNEAFKTTIGTLGCLSVKTSADLVYNFLPRSCEGLKVDADWFLCLHQFYNLMFTSDAVRTDPHGNKYIEKECELKQWCHNCFTKKGEPDLTMTSYNCKRSPWLNTSPDKMAQCSFGRLWGAFDLLHIKKLKTKT</sequence>
<evidence type="ECO:0000313" key="2">
    <source>
        <dbReference type="Proteomes" id="UP000583639"/>
    </source>
</evidence>
<accession>A0A848QVR9</accession>
<protein>
    <submittedName>
        <fullName evidence="1">Uncharacterized protein</fullName>
    </submittedName>
</protein>
<reference evidence="1 2" key="1">
    <citation type="submission" date="2020-04" db="EMBL/GenBank/DDBJ databases">
        <title>A novel gut-associated lysogenic phage, Bacteroides phage BV01, alters the host transcriptome and bile acid metabolism in Bacteroides vulgatus.</title>
        <authorList>
            <person name="Campbell D.E."/>
            <person name="Ly L."/>
            <person name="Ridlon J.M."/>
            <person name="Hsiao A."/>
            <person name="Degnan P.H."/>
        </authorList>
    </citation>
    <scope>NUCLEOTIDE SEQUENCE [LARGE SCALE GENOMIC DNA]</scope>
    <source>
        <strain evidence="1 2">VPI-BV8526</strain>
    </source>
</reference>
<evidence type="ECO:0000313" key="1">
    <source>
        <dbReference type="EMBL" id="NMW39769.1"/>
    </source>
</evidence>
<dbReference type="EMBL" id="JABDSI010000095">
    <property type="protein sequence ID" value="NMW39769.1"/>
    <property type="molecule type" value="Genomic_DNA"/>
</dbReference>